<feature type="transmembrane region" description="Helical" evidence="2">
    <location>
        <begin position="118"/>
        <end position="137"/>
    </location>
</feature>
<dbReference type="Proteomes" id="UP000243723">
    <property type="component" value="Unassembled WGS sequence"/>
</dbReference>
<evidence type="ECO:0000256" key="2">
    <source>
        <dbReference type="SAM" id="Phobius"/>
    </source>
</evidence>
<accession>A0A2P8AG08</accession>
<organism evidence="3 4">
    <name type="scientific">Elsinoe australis</name>
    <dbReference type="NCBI Taxonomy" id="40998"/>
    <lineage>
        <taxon>Eukaryota</taxon>
        <taxon>Fungi</taxon>
        <taxon>Dikarya</taxon>
        <taxon>Ascomycota</taxon>
        <taxon>Pezizomycotina</taxon>
        <taxon>Dothideomycetes</taxon>
        <taxon>Dothideomycetidae</taxon>
        <taxon>Myriangiales</taxon>
        <taxon>Elsinoaceae</taxon>
        <taxon>Elsinoe</taxon>
    </lineage>
</organism>
<evidence type="ECO:0000256" key="1">
    <source>
        <dbReference type="SAM" id="MobiDB-lite"/>
    </source>
</evidence>
<feature type="region of interest" description="Disordered" evidence="1">
    <location>
        <begin position="40"/>
        <end position="60"/>
    </location>
</feature>
<comment type="caution">
    <text evidence="3">The sequence shown here is derived from an EMBL/GenBank/DDBJ whole genome shotgun (WGS) entry which is preliminary data.</text>
</comment>
<proteinExistence type="predicted"/>
<dbReference type="EMBL" id="NHZQ01000010">
    <property type="protein sequence ID" value="PSK59392.1"/>
    <property type="molecule type" value="Genomic_DNA"/>
</dbReference>
<evidence type="ECO:0000313" key="4">
    <source>
        <dbReference type="Proteomes" id="UP000243723"/>
    </source>
</evidence>
<feature type="compositionally biased region" description="Polar residues" evidence="1">
    <location>
        <begin position="48"/>
        <end position="60"/>
    </location>
</feature>
<protein>
    <submittedName>
        <fullName evidence="3">Uncharacterized protein</fullName>
    </submittedName>
</protein>
<keyword evidence="2" id="KW-0812">Transmembrane</keyword>
<reference evidence="3 4" key="1">
    <citation type="submission" date="2017-05" db="EMBL/GenBank/DDBJ databases">
        <title>Draft genome sequence of Elsinoe australis.</title>
        <authorList>
            <person name="Cheng Q."/>
        </authorList>
    </citation>
    <scope>NUCLEOTIDE SEQUENCE [LARGE SCALE GENOMIC DNA]</scope>
    <source>
        <strain evidence="3 4">NL1</strain>
    </source>
</reference>
<keyword evidence="2" id="KW-0472">Membrane</keyword>
<dbReference type="AlphaFoldDB" id="A0A2P8AG08"/>
<name>A0A2P8AG08_9PEZI</name>
<dbReference type="OrthoDB" id="4849262at2759"/>
<feature type="transmembrane region" description="Helical" evidence="2">
    <location>
        <begin position="79"/>
        <end position="98"/>
    </location>
</feature>
<keyword evidence="2" id="KW-1133">Transmembrane helix</keyword>
<keyword evidence="4" id="KW-1185">Reference proteome</keyword>
<gene>
    <name evidence="3" type="ORF">B9Z65_3716</name>
</gene>
<sequence>MAISSSCGFVATLPATLIQVSSVALLLTSILCIALKSSSTKSYSDDTQNGATTGGASSSPEPGFQFYPGYLLPIGGPPVFAAASIGLITSLGVGILAAKAWRSKQAWKINPTRWKVMLCLLAFNAGFATAIMVYTNIQAARSAKFDPEYKPPSGTYGKGWFTLEAWTCQVQSSFPDFHKDQFTTQCAGERGSRILMILVWLLSLGVLGALVWDVKSSKEILCVERRKTMWEEEEEDGEEFDGRMEMK</sequence>
<evidence type="ECO:0000313" key="3">
    <source>
        <dbReference type="EMBL" id="PSK59392.1"/>
    </source>
</evidence>
<feature type="transmembrane region" description="Helical" evidence="2">
    <location>
        <begin position="194"/>
        <end position="212"/>
    </location>
</feature>